<keyword evidence="1" id="KW-0175">Coiled coil</keyword>
<evidence type="ECO:0000259" key="4">
    <source>
        <dbReference type="Pfam" id="PF02470"/>
    </source>
</evidence>
<feature type="domain" description="Mce/MlaD" evidence="4">
    <location>
        <begin position="40"/>
        <end position="113"/>
    </location>
</feature>
<dbReference type="EMBL" id="JACJQB010000012">
    <property type="protein sequence ID" value="MBD2188192.1"/>
    <property type="molecule type" value="Genomic_DNA"/>
</dbReference>
<proteinExistence type="predicted"/>
<evidence type="ECO:0000313" key="6">
    <source>
        <dbReference type="Proteomes" id="UP000642094"/>
    </source>
</evidence>
<keyword evidence="6" id="KW-1185">Reference proteome</keyword>
<accession>A0ABR7ZWJ3</accession>
<protein>
    <submittedName>
        <fullName evidence="5">MCE family protein</fullName>
    </submittedName>
</protein>
<dbReference type="Pfam" id="PF02470">
    <property type="entry name" value="MlaD"/>
    <property type="match status" value="1"/>
</dbReference>
<name>A0ABR7ZWJ3_9CYAN</name>
<keyword evidence="3" id="KW-0472">Membrane</keyword>
<evidence type="ECO:0000313" key="5">
    <source>
        <dbReference type="EMBL" id="MBD2188192.1"/>
    </source>
</evidence>
<gene>
    <name evidence="5" type="ORF">H6F41_08560</name>
</gene>
<feature type="coiled-coil region" evidence="1">
    <location>
        <begin position="275"/>
        <end position="322"/>
    </location>
</feature>
<feature type="region of interest" description="Disordered" evidence="2">
    <location>
        <begin position="400"/>
        <end position="422"/>
    </location>
</feature>
<keyword evidence="3" id="KW-0812">Transmembrane</keyword>
<feature type="transmembrane region" description="Helical" evidence="3">
    <location>
        <begin position="9"/>
        <end position="29"/>
    </location>
</feature>
<comment type="caution">
    <text evidence="5">The sequence shown here is derived from an EMBL/GenBank/DDBJ whole genome shotgun (WGS) entry which is preliminary data.</text>
</comment>
<dbReference type="InterPro" id="IPR039342">
    <property type="entry name" value="TGD2-like"/>
</dbReference>
<dbReference type="PANTHER" id="PTHR34675:SF1">
    <property type="entry name" value="PROTEIN TRIGALACTOSYLDIACYLGLYCEROL 2, CHLOROPLASTIC"/>
    <property type="match status" value="1"/>
</dbReference>
<reference evidence="5 6" key="1">
    <citation type="journal article" date="2020" name="ISME J.">
        <title>Comparative genomics reveals insights into cyanobacterial evolution and habitat adaptation.</title>
        <authorList>
            <person name="Chen M.Y."/>
            <person name="Teng W.K."/>
            <person name="Zhao L."/>
            <person name="Hu C.X."/>
            <person name="Zhou Y.K."/>
            <person name="Han B.P."/>
            <person name="Song L.R."/>
            <person name="Shu W.S."/>
        </authorList>
    </citation>
    <scope>NUCLEOTIDE SEQUENCE [LARGE SCALE GENOMIC DNA]</scope>
    <source>
        <strain evidence="5 6">FACHB-723</strain>
    </source>
</reference>
<dbReference type="InterPro" id="IPR003399">
    <property type="entry name" value="Mce/MlaD"/>
</dbReference>
<evidence type="ECO:0000256" key="1">
    <source>
        <dbReference type="SAM" id="Coils"/>
    </source>
</evidence>
<dbReference type="PANTHER" id="PTHR34675">
    <property type="entry name" value="PROTEIN TRIGALACTOSYLDIACYLGLYCEROL 2, CHLOROPLASTIC"/>
    <property type="match status" value="1"/>
</dbReference>
<evidence type="ECO:0000256" key="2">
    <source>
        <dbReference type="SAM" id="MobiDB-lite"/>
    </source>
</evidence>
<keyword evidence="3" id="KW-1133">Transmembrane helix</keyword>
<evidence type="ECO:0000256" key="3">
    <source>
        <dbReference type="SAM" id="Phobius"/>
    </source>
</evidence>
<sequence length="441" mass="46142">MQRKTLRDGALGLFIIGGVVALGGSLLWLRGLQLNSSKFTFTIKMADASGLNSGSVVRFRGVEVGRVTGLIAQTEGVDVQVSIDNAQLLIPKQSIAETNQSGFLGNTNIDIFPPQEIAAIDPQLNPIAKDCNAELIICQGGQISGVRGVSFIALLKDSSAALRKINEEGLLENLSDTLTAAQKTAGSIQKLADSANRVVGTFENQLTKFGDTADAISGAANKVGNVANSAQDLIEVNREKLAQTLDGISAASKEARALLASAQPLLNDGKLIANLQKLSENAAETSANLRKLSGELNDPSTMASLRETLDSARATFANAKKITADLDELTGDPKLRSNIRNLINGLGGLLSEAPNLDLIVPTATKSQPAESGTTTNNIKLIPPVEVARSKVSKPATEAQVKTDGASVTPKVKINSPKPSSTIVKSETGLVPEIFNTDGSSN</sequence>
<dbReference type="RefSeq" id="WP_190403048.1">
    <property type="nucleotide sequence ID" value="NZ_JACJQB010000012.1"/>
</dbReference>
<organism evidence="5 6">
    <name type="scientific">Pseudanabaena mucicola FACHB-723</name>
    <dbReference type="NCBI Taxonomy" id="2692860"/>
    <lineage>
        <taxon>Bacteria</taxon>
        <taxon>Bacillati</taxon>
        <taxon>Cyanobacteriota</taxon>
        <taxon>Cyanophyceae</taxon>
        <taxon>Pseudanabaenales</taxon>
        <taxon>Pseudanabaenaceae</taxon>
        <taxon>Pseudanabaena</taxon>
    </lineage>
</organism>
<dbReference type="Proteomes" id="UP000642094">
    <property type="component" value="Unassembled WGS sequence"/>
</dbReference>